<proteinExistence type="predicted"/>
<comment type="caution">
    <text evidence="1">The sequence shown here is derived from an EMBL/GenBank/DDBJ whole genome shotgun (WGS) entry which is preliminary data.</text>
</comment>
<sequence length="169" mass="18128">MSTLHYAGVDADGKPRTGQAIISTGNAAALIELRLHQGWQSLTVSEGDRCVGGIATTEDGIRTVWSSDEPQPVDQTACQHEDLQQDSPGQWSCERCGSPRHVVYPGQLHRQWPVLTGRAAQGAACVICGDDFTGQPGKPRCTVGRHGPTWVFACEGACYAEAVKAQRAR</sequence>
<name>A0A927MPH1_9ACTN</name>
<keyword evidence="2" id="KW-1185">Reference proteome</keyword>
<dbReference type="EMBL" id="JADBEM010000001">
    <property type="protein sequence ID" value="MBE1604284.1"/>
    <property type="molecule type" value="Genomic_DNA"/>
</dbReference>
<evidence type="ECO:0000313" key="1">
    <source>
        <dbReference type="EMBL" id="MBE1604284.1"/>
    </source>
</evidence>
<accession>A0A927MPH1</accession>
<organism evidence="1 2">
    <name type="scientific">Actinopolymorpha pittospori</name>
    <dbReference type="NCBI Taxonomy" id="648752"/>
    <lineage>
        <taxon>Bacteria</taxon>
        <taxon>Bacillati</taxon>
        <taxon>Actinomycetota</taxon>
        <taxon>Actinomycetes</taxon>
        <taxon>Propionibacteriales</taxon>
        <taxon>Actinopolymorphaceae</taxon>
        <taxon>Actinopolymorpha</taxon>
    </lineage>
</organism>
<dbReference type="AlphaFoldDB" id="A0A927MPH1"/>
<dbReference type="Proteomes" id="UP000638648">
    <property type="component" value="Unassembled WGS sequence"/>
</dbReference>
<protein>
    <submittedName>
        <fullName evidence="1">Uncharacterized protein</fullName>
    </submittedName>
</protein>
<evidence type="ECO:0000313" key="2">
    <source>
        <dbReference type="Proteomes" id="UP000638648"/>
    </source>
</evidence>
<dbReference type="RefSeq" id="WP_192748861.1">
    <property type="nucleotide sequence ID" value="NZ_BAABJL010000209.1"/>
</dbReference>
<gene>
    <name evidence="1" type="ORF">HEB94_001132</name>
</gene>
<reference evidence="1" key="1">
    <citation type="submission" date="2020-10" db="EMBL/GenBank/DDBJ databases">
        <title>Sequencing the genomes of 1000 actinobacteria strains.</title>
        <authorList>
            <person name="Klenk H.-P."/>
        </authorList>
    </citation>
    <scope>NUCLEOTIDE SEQUENCE</scope>
    <source>
        <strain evidence="1">DSM 45354</strain>
    </source>
</reference>